<sequence>MSALVITGGGTGLGLELAKQYEKNYDHVILTGRTLKNLKKAKRSLEEIEISTSTYELDIREENEINAFFHDIFNRYDVTALINNAGVGHFSNLESISSAEVHEMIDTNVKGTIFMCKEVLPYYKKQNAGKILNIVSTAGLRGKVNESVYVASKFAVRGFTESLVKELEDTKIVVTAAYMGGMDTPFWDDSDHIKDKSRLKSPQQIAKAIYQQDNGQPEIHID</sequence>
<dbReference type="Proteomes" id="UP001589854">
    <property type="component" value="Unassembled WGS sequence"/>
</dbReference>
<reference evidence="4 5" key="1">
    <citation type="submission" date="2024-09" db="EMBL/GenBank/DDBJ databases">
        <authorList>
            <person name="Sun Q."/>
            <person name="Mori K."/>
        </authorList>
    </citation>
    <scope>NUCLEOTIDE SEQUENCE [LARGE SCALE GENOMIC DNA]</scope>
    <source>
        <strain evidence="4 5">CCM 7228</strain>
    </source>
</reference>
<accession>A0ABV6GJG0</accession>
<dbReference type="Gene3D" id="3.40.50.720">
    <property type="entry name" value="NAD(P)-binding Rossmann-like Domain"/>
    <property type="match status" value="1"/>
</dbReference>
<name>A0ABV6GJG0_9BACI</name>
<dbReference type="GO" id="GO:0016491">
    <property type="term" value="F:oxidoreductase activity"/>
    <property type="evidence" value="ECO:0007669"/>
    <property type="project" value="UniProtKB-KW"/>
</dbReference>
<evidence type="ECO:0000313" key="4">
    <source>
        <dbReference type="EMBL" id="MFC0273826.1"/>
    </source>
</evidence>
<dbReference type="CDD" id="cd05233">
    <property type="entry name" value="SDR_c"/>
    <property type="match status" value="1"/>
</dbReference>
<organism evidence="4 5">
    <name type="scientific">Metabacillus herbersteinensis</name>
    <dbReference type="NCBI Taxonomy" id="283816"/>
    <lineage>
        <taxon>Bacteria</taxon>
        <taxon>Bacillati</taxon>
        <taxon>Bacillota</taxon>
        <taxon>Bacilli</taxon>
        <taxon>Bacillales</taxon>
        <taxon>Bacillaceae</taxon>
        <taxon>Metabacillus</taxon>
    </lineage>
</organism>
<dbReference type="InterPro" id="IPR002347">
    <property type="entry name" value="SDR_fam"/>
</dbReference>
<dbReference type="PRINTS" id="PR00080">
    <property type="entry name" value="SDRFAMILY"/>
</dbReference>
<dbReference type="SUPFAM" id="SSF51735">
    <property type="entry name" value="NAD(P)-binding Rossmann-fold domains"/>
    <property type="match status" value="1"/>
</dbReference>
<evidence type="ECO:0000256" key="2">
    <source>
        <dbReference type="ARBA" id="ARBA00023002"/>
    </source>
</evidence>
<dbReference type="Pfam" id="PF00106">
    <property type="entry name" value="adh_short"/>
    <property type="match status" value="1"/>
</dbReference>
<comment type="similarity">
    <text evidence="1 3">Belongs to the short-chain dehydrogenases/reductases (SDR) family.</text>
</comment>
<evidence type="ECO:0000313" key="5">
    <source>
        <dbReference type="Proteomes" id="UP001589854"/>
    </source>
</evidence>
<dbReference type="PANTHER" id="PTHR43391:SF82">
    <property type="entry name" value="OXIDOREDUCTASE SADH-RELATED"/>
    <property type="match status" value="1"/>
</dbReference>
<dbReference type="InterPro" id="IPR036291">
    <property type="entry name" value="NAD(P)-bd_dom_sf"/>
</dbReference>
<gene>
    <name evidence="4" type="ORF">ACFFIX_20780</name>
</gene>
<dbReference type="EC" id="1.-.-.-" evidence="4"/>
<keyword evidence="2 4" id="KW-0560">Oxidoreductase</keyword>
<protein>
    <submittedName>
        <fullName evidence="4">SDR family NAD(P)-dependent oxidoreductase</fullName>
        <ecNumber evidence="4">1.-.-.-</ecNumber>
    </submittedName>
</protein>
<dbReference type="PRINTS" id="PR00081">
    <property type="entry name" value="GDHRDH"/>
</dbReference>
<proteinExistence type="inferred from homology"/>
<dbReference type="PANTHER" id="PTHR43391">
    <property type="entry name" value="RETINOL DEHYDROGENASE-RELATED"/>
    <property type="match status" value="1"/>
</dbReference>
<dbReference type="EMBL" id="JBHLVO010000025">
    <property type="protein sequence ID" value="MFC0273826.1"/>
    <property type="molecule type" value="Genomic_DNA"/>
</dbReference>
<comment type="caution">
    <text evidence="4">The sequence shown here is derived from an EMBL/GenBank/DDBJ whole genome shotgun (WGS) entry which is preliminary data.</text>
</comment>
<keyword evidence="5" id="KW-1185">Reference proteome</keyword>
<evidence type="ECO:0000256" key="1">
    <source>
        <dbReference type="ARBA" id="ARBA00006484"/>
    </source>
</evidence>
<dbReference type="RefSeq" id="WP_378937508.1">
    <property type="nucleotide sequence ID" value="NZ_JBHLVO010000025.1"/>
</dbReference>
<evidence type="ECO:0000256" key="3">
    <source>
        <dbReference type="RuleBase" id="RU000363"/>
    </source>
</evidence>